<dbReference type="EMBL" id="CP104013">
    <property type="protein sequence ID" value="UYP44843.1"/>
    <property type="molecule type" value="Genomic_DNA"/>
</dbReference>
<sequence length="355" mass="41546">MAAIQKTLSHNEELVLYGMVRFPNRNDRELAEVLKIKDSTVNYCRNQLEKRKMFQVVYVPILNRLGFEILSINFAEYNLKLTPAKRMNIMAKIKSSNDIFLRLGEAEKEFSISFNKNYTEFISNTHERTEIMGKLKLITKALPENVTFSINSSKVLNFFDYSYLLQKNFNIDINQLNFDAIEDSPVSYFDNSELVNLSENDKAVFVALVDFPDKSIKEISELETVKLNRHTVSKLRERYLSEGLMRKVIIPNLVLLDYDLLVYYHFRFLPNSPITPEIVDNLNSSSTVLLFHNKYDAVLLSAFQNYSEYKEDKVAKYTFLNSHDILGKSPNPRKYVLNQIKYLRKFDFKLLSRKI</sequence>
<protein>
    <submittedName>
        <fullName evidence="1">Uncharacterized protein</fullName>
    </submittedName>
</protein>
<dbReference type="Proteomes" id="UP001208689">
    <property type="component" value="Chromosome"/>
</dbReference>
<name>A0ABY6HMV5_9ARCH</name>
<proteinExistence type="predicted"/>
<gene>
    <name evidence="1" type="ORF">NEF87_001128</name>
</gene>
<accession>A0ABY6HMV5</accession>
<evidence type="ECO:0000313" key="1">
    <source>
        <dbReference type="EMBL" id="UYP44843.1"/>
    </source>
</evidence>
<keyword evidence="2" id="KW-1185">Reference proteome</keyword>
<organism evidence="1 2">
    <name type="scientific">Candidatus Lokiarchaeum ossiferum</name>
    <dbReference type="NCBI Taxonomy" id="2951803"/>
    <lineage>
        <taxon>Archaea</taxon>
        <taxon>Promethearchaeati</taxon>
        <taxon>Promethearchaeota</taxon>
        <taxon>Promethearchaeia</taxon>
        <taxon>Promethearchaeales</taxon>
        <taxon>Promethearchaeaceae</taxon>
        <taxon>Candidatus Lokiarchaeum</taxon>
    </lineage>
</organism>
<evidence type="ECO:0000313" key="2">
    <source>
        <dbReference type="Proteomes" id="UP001208689"/>
    </source>
</evidence>
<reference evidence="1" key="1">
    <citation type="submission" date="2022-09" db="EMBL/GenBank/DDBJ databases">
        <title>Actin cytoskeleton and complex cell architecture in an #Asgard archaeon.</title>
        <authorList>
            <person name="Ponce Toledo R.I."/>
            <person name="Schleper C."/>
            <person name="Rodrigues Oliveira T."/>
            <person name="Wollweber F."/>
            <person name="Xu J."/>
            <person name="Rittmann S."/>
            <person name="Klingl A."/>
            <person name="Pilhofer M."/>
        </authorList>
    </citation>
    <scope>NUCLEOTIDE SEQUENCE</scope>
    <source>
        <strain evidence="1">B-35</strain>
    </source>
</reference>